<dbReference type="SUPFAM" id="SSF88723">
    <property type="entry name" value="PIN domain-like"/>
    <property type="match status" value="1"/>
</dbReference>
<evidence type="ECO:0000313" key="21">
    <source>
        <dbReference type="Proteomes" id="UP000070355"/>
    </source>
</evidence>
<dbReference type="AlphaFoldDB" id="A0A133ZXZ4"/>
<comment type="similarity">
    <text evidence="1 17">Belongs to the DNA polymerase type-A family.</text>
</comment>
<sequence length="879" mass="99477">MDKIILIDGNSLSYRAFYAMPALKNKKGLYTNSVYGFTLMLEKILADTNPKYALVAFDKGKQTFRHQSYEAYKGTRDKTPSELVEQFGYVRELLDSYGIKYEEHFDYEADDIIGSYAKIAEKEGLEVIIVTGDKDLTQLASENITIYYTKRGVTDIDYYTPEFIAEKYGLTPEQIVDMKGLMGDKSDNIPGIAGVGEKTAIKLLTEYKTVENVLENIDNISGKKLKERLTEGREDALLSKKLATIYTEVPVDNKLEDLIYSENVELKRELFEKLEFVSFLKKLSQEASTEEVGVTAEEAVAPKKEIRIVLADKNTKIDFTDSTLHVECYTEDYHNSDVVGIVVYNEGIAYIFSEEQFFTNEFVVDYLQSEISKTVYDFKKILFIAKRNGVYINGEVFDVKIVSYLIDVNAKTEIDKIIFNYLGKIISSDEEIYGKGAKRTLPAQEVINPYIAEIAESISLMKPLMEEKLAEENMTDLYKDIEIKVAKVLANMEFEGIHVSKKALEEMSAEFDERIKTLEASIYTLAGSEFNIASPKQLGVVLFEDLGLPPIKKTKTGYSTAVEVLEQLQHSHEIIPLIMEYRTITKLNSTYAKGLVKDITREGKIHTRYEQTLAQTGRLSSVNPNLQNIPTRIEEGKKIRKAFVPASDDRVILSIDYSQIELRVLAHIAQDAGMIDAFKHDVDIHTKTASDVNGVSLDEVTSSMRREAKAVNFGIVYGISDFGLSNNLGITRKRAKEFIDKYLETFKGVDKYMIDIVDFAKEHGYVETLFNRRRALPDINAKNKIVANLNARIAMNSPIQGTAADIIKIAMVNVFEYLEKTNVDAKLLLQVHDELIFDVDKDIEEEFTKEMIKIMEEAANLDVQLKAEASSGASWYDAK</sequence>
<keyword evidence="11 17" id="KW-0269">Exonuclease</keyword>
<protein>
    <recommendedName>
        <fullName evidence="4 16">DNA polymerase I</fullName>
        <ecNumber evidence="3 16">2.7.7.7</ecNumber>
    </recommendedName>
</protein>
<feature type="domain" description="DNA-directed DNA polymerase family A palm" evidence="19">
    <location>
        <begin position="636"/>
        <end position="843"/>
    </location>
</feature>
<dbReference type="InterPro" id="IPR043502">
    <property type="entry name" value="DNA/RNA_pol_sf"/>
</dbReference>
<keyword evidence="5 17" id="KW-0808">Transferase</keyword>
<proteinExistence type="inferred from homology"/>
<evidence type="ECO:0000256" key="6">
    <source>
        <dbReference type="ARBA" id="ARBA00022695"/>
    </source>
</evidence>
<dbReference type="SUPFAM" id="SSF47807">
    <property type="entry name" value="5' to 3' exonuclease, C-terminal subdomain"/>
    <property type="match status" value="1"/>
</dbReference>
<dbReference type="FunFam" id="3.40.50.1010:FF:000001">
    <property type="entry name" value="DNA polymerase I"/>
    <property type="match status" value="1"/>
</dbReference>
<evidence type="ECO:0000256" key="15">
    <source>
        <dbReference type="ARBA" id="ARBA00049244"/>
    </source>
</evidence>
<dbReference type="EMBL" id="LSDC01000057">
    <property type="protein sequence ID" value="KXB60319.1"/>
    <property type="molecule type" value="Genomic_DNA"/>
</dbReference>
<dbReference type="PATRIC" id="fig|1379.3.peg.798"/>
<evidence type="ECO:0000256" key="9">
    <source>
        <dbReference type="ARBA" id="ARBA00022763"/>
    </source>
</evidence>
<dbReference type="CDD" id="cd08637">
    <property type="entry name" value="DNA_pol_A_pol_I_C"/>
    <property type="match status" value="1"/>
</dbReference>
<keyword evidence="8" id="KW-0540">Nuclease</keyword>
<dbReference type="STRING" id="1379.HMPREF3186_00816"/>
<dbReference type="SMART" id="SM00279">
    <property type="entry name" value="HhH2"/>
    <property type="match status" value="1"/>
</dbReference>
<dbReference type="InterPro" id="IPR036279">
    <property type="entry name" value="5-3_exonuclease_C_sf"/>
</dbReference>
<evidence type="ECO:0000256" key="5">
    <source>
        <dbReference type="ARBA" id="ARBA00022679"/>
    </source>
</evidence>
<dbReference type="InterPro" id="IPR020046">
    <property type="entry name" value="5-3_exonucl_a-hlix_arch_N"/>
</dbReference>
<dbReference type="GO" id="GO:0003677">
    <property type="term" value="F:DNA binding"/>
    <property type="evidence" value="ECO:0007669"/>
    <property type="project" value="UniProtKB-UniRule"/>
</dbReference>
<evidence type="ECO:0000256" key="4">
    <source>
        <dbReference type="ARBA" id="ARBA00020311"/>
    </source>
</evidence>
<dbReference type="InterPro" id="IPR008918">
    <property type="entry name" value="HhH2"/>
</dbReference>
<dbReference type="InterPro" id="IPR036397">
    <property type="entry name" value="RNaseH_sf"/>
</dbReference>
<evidence type="ECO:0000256" key="16">
    <source>
        <dbReference type="NCBIfam" id="TIGR00593"/>
    </source>
</evidence>
<accession>A0A133ZXZ4</accession>
<dbReference type="FunFam" id="1.10.150.20:FF:000002">
    <property type="entry name" value="DNA polymerase I"/>
    <property type="match status" value="1"/>
</dbReference>
<evidence type="ECO:0000256" key="3">
    <source>
        <dbReference type="ARBA" id="ARBA00012417"/>
    </source>
</evidence>
<dbReference type="Pfam" id="PF00476">
    <property type="entry name" value="DNA_pol_A"/>
    <property type="match status" value="1"/>
</dbReference>
<keyword evidence="6 17" id="KW-0548">Nucleotidyltransferase</keyword>
<gene>
    <name evidence="17" type="primary">polA</name>
    <name evidence="20" type="ORF">HMPREF3186_00816</name>
</gene>
<keyword evidence="13 17" id="KW-0238">DNA-binding</keyword>
<dbReference type="PRINTS" id="PR00868">
    <property type="entry name" value="DNAPOLI"/>
</dbReference>
<keyword evidence="10 17" id="KW-0378">Hydrolase</keyword>
<dbReference type="NCBIfam" id="TIGR00593">
    <property type="entry name" value="pola"/>
    <property type="match status" value="1"/>
</dbReference>
<evidence type="ECO:0000256" key="10">
    <source>
        <dbReference type="ARBA" id="ARBA00022801"/>
    </source>
</evidence>
<dbReference type="GO" id="GO:0006302">
    <property type="term" value="P:double-strand break repair"/>
    <property type="evidence" value="ECO:0007669"/>
    <property type="project" value="TreeGrafter"/>
</dbReference>
<dbReference type="InterPro" id="IPR020045">
    <property type="entry name" value="DNA_polI_H3TH"/>
</dbReference>
<dbReference type="InterPro" id="IPR054690">
    <property type="entry name" value="DNA_polI_exonuclease"/>
</dbReference>
<dbReference type="InterPro" id="IPR029060">
    <property type="entry name" value="PIN-like_dom_sf"/>
</dbReference>
<dbReference type="Gene3D" id="1.10.150.20">
    <property type="entry name" value="5' to 3' exonuclease, C-terminal subdomain"/>
    <property type="match status" value="2"/>
</dbReference>
<dbReference type="NCBIfam" id="NF004397">
    <property type="entry name" value="PRK05755.1"/>
    <property type="match status" value="1"/>
</dbReference>
<evidence type="ECO:0000256" key="12">
    <source>
        <dbReference type="ARBA" id="ARBA00022932"/>
    </source>
</evidence>
<reference evidence="21" key="1">
    <citation type="submission" date="2016-01" db="EMBL/GenBank/DDBJ databases">
        <authorList>
            <person name="Mitreva M."/>
            <person name="Pepin K.H."/>
            <person name="Mihindukulasuriya K.A."/>
            <person name="Fulton R."/>
            <person name="Fronick C."/>
            <person name="O'Laughlin M."/>
            <person name="Miner T."/>
            <person name="Herter B."/>
            <person name="Rosa B.A."/>
            <person name="Cordes M."/>
            <person name="Tomlinson C."/>
            <person name="Wollam A."/>
            <person name="Palsikar V.B."/>
            <person name="Mardis E.R."/>
            <person name="Wilson R.K."/>
        </authorList>
    </citation>
    <scope>NUCLEOTIDE SEQUENCE [LARGE SCALE GENOMIC DNA]</scope>
    <source>
        <strain evidence="21">DNF01167</strain>
    </source>
</reference>
<dbReference type="Gene3D" id="3.30.420.10">
    <property type="entry name" value="Ribonuclease H-like superfamily/Ribonuclease H"/>
    <property type="match status" value="1"/>
</dbReference>
<dbReference type="PROSITE" id="PS00447">
    <property type="entry name" value="DNA_POLYMERASE_A"/>
    <property type="match status" value="1"/>
</dbReference>
<dbReference type="Pfam" id="PF22619">
    <property type="entry name" value="DNA_polI_exo1"/>
    <property type="match status" value="1"/>
</dbReference>
<keyword evidence="9 17" id="KW-0227">DNA damage</keyword>
<dbReference type="InterPro" id="IPR002298">
    <property type="entry name" value="DNA_polymerase_A"/>
</dbReference>
<name>A0A133ZXZ4_9BACL</name>
<dbReference type="OrthoDB" id="9806424at2"/>
<dbReference type="InterPro" id="IPR019760">
    <property type="entry name" value="DNA-dir_DNA_pol_A_CS"/>
</dbReference>
<evidence type="ECO:0000256" key="14">
    <source>
        <dbReference type="ARBA" id="ARBA00023204"/>
    </source>
</evidence>
<dbReference type="Pfam" id="PF01367">
    <property type="entry name" value="5_3_exonuc"/>
    <property type="match status" value="1"/>
</dbReference>
<evidence type="ECO:0000256" key="11">
    <source>
        <dbReference type="ARBA" id="ARBA00022839"/>
    </source>
</evidence>
<evidence type="ECO:0000256" key="8">
    <source>
        <dbReference type="ARBA" id="ARBA00022722"/>
    </source>
</evidence>
<dbReference type="CDD" id="cd06140">
    <property type="entry name" value="DNA_polA_I_Bacillus_like_exo"/>
    <property type="match status" value="1"/>
</dbReference>
<dbReference type="InterPro" id="IPR002421">
    <property type="entry name" value="5-3_exonuclease"/>
</dbReference>
<dbReference type="Gene3D" id="3.40.50.1010">
    <property type="entry name" value="5'-nuclease"/>
    <property type="match status" value="1"/>
</dbReference>
<dbReference type="SMART" id="SM00482">
    <property type="entry name" value="POLAc"/>
    <property type="match status" value="1"/>
</dbReference>
<dbReference type="InterPro" id="IPR001098">
    <property type="entry name" value="DNA-dir_DNA_pol_A_palm_dom"/>
</dbReference>
<dbReference type="InterPro" id="IPR018320">
    <property type="entry name" value="DNA_polymerase_1"/>
</dbReference>
<dbReference type="Gene3D" id="3.30.70.370">
    <property type="match status" value="1"/>
</dbReference>
<evidence type="ECO:0000259" key="18">
    <source>
        <dbReference type="SMART" id="SM00475"/>
    </source>
</evidence>
<dbReference type="SMART" id="SM00475">
    <property type="entry name" value="53EXOc"/>
    <property type="match status" value="1"/>
</dbReference>
<dbReference type="Gene3D" id="1.20.1060.10">
    <property type="entry name" value="Taq DNA Polymerase, Chain T, domain 4"/>
    <property type="match status" value="1"/>
</dbReference>
<dbReference type="Proteomes" id="UP000070355">
    <property type="component" value="Unassembled WGS sequence"/>
</dbReference>
<dbReference type="PANTHER" id="PTHR10133">
    <property type="entry name" value="DNA POLYMERASE I"/>
    <property type="match status" value="1"/>
</dbReference>
<organism evidence="20 21">
    <name type="scientific">Gemella haemolysans</name>
    <dbReference type="NCBI Taxonomy" id="1379"/>
    <lineage>
        <taxon>Bacteria</taxon>
        <taxon>Bacillati</taxon>
        <taxon>Bacillota</taxon>
        <taxon>Bacilli</taxon>
        <taxon>Bacillales</taxon>
        <taxon>Gemellaceae</taxon>
        <taxon>Gemella</taxon>
    </lineage>
</organism>
<dbReference type="GO" id="GO:0008409">
    <property type="term" value="F:5'-3' exonuclease activity"/>
    <property type="evidence" value="ECO:0007669"/>
    <property type="project" value="UniProtKB-UniRule"/>
</dbReference>
<dbReference type="CDD" id="cd09859">
    <property type="entry name" value="PIN_53EXO"/>
    <property type="match status" value="1"/>
</dbReference>
<keyword evidence="7 17" id="KW-0235">DNA replication</keyword>
<feature type="domain" description="5'-3' exonuclease" evidence="18">
    <location>
        <begin position="2"/>
        <end position="261"/>
    </location>
</feature>
<evidence type="ECO:0000256" key="7">
    <source>
        <dbReference type="ARBA" id="ARBA00022705"/>
    </source>
</evidence>
<dbReference type="RefSeq" id="WP_060914018.1">
    <property type="nucleotide sequence ID" value="NZ_KQ959954.1"/>
</dbReference>
<dbReference type="FunFam" id="1.20.1060.10:FF:000001">
    <property type="entry name" value="DNA polymerase I"/>
    <property type="match status" value="1"/>
</dbReference>
<dbReference type="GO" id="GO:0006261">
    <property type="term" value="P:DNA-templated DNA replication"/>
    <property type="evidence" value="ECO:0007669"/>
    <property type="project" value="UniProtKB-UniRule"/>
</dbReference>
<dbReference type="InterPro" id="IPR012337">
    <property type="entry name" value="RNaseH-like_sf"/>
</dbReference>
<dbReference type="SUPFAM" id="SSF56672">
    <property type="entry name" value="DNA/RNA polymerases"/>
    <property type="match status" value="1"/>
</dbReference>
<comment type="caution">
    <text evidence="20">The sequence shown here is derived from an EMBL/GenBank/DDBJ whole genome shotgun (WGS) entry which is preliminary data.</text>
</comment>
<dbReference type="EC" id="2.7.7.7" evidence="3 16"/>
<comment type="subunit">
    <text evidence="2 17">Single-chain monomer with multiple functions.</text>
</comment>
<dbReference type="SUPFAM" id="SSF53098">
    <property type="entry name" value="Ribonuclease H-like"/>
    <property type="match status" value="1"/>
</dbReference>
<evidence type="ECO:0000256" key="2">
    <source>
        <dbReference type="ARBA" id="ARBA00011541"/>
    </source>
</evidence>
<keyword evidence="12 17" id="KW-0239">DNA-directed DNA polymerase</keyword>
<dbReference type="CDD" id="cd09898">
    <property type="entry name" value="H3TH_53EXO"/>
    <property type="match status" value="1"/>
</dbReference>
<evidence type="ECO:0000256" key="17">
    <source>
        <dbReference type="RuleBase" id="RU004460"/>
    </source>
</evidence>
<dbReference type="GO" id="GO:0003887">
    <property type="term" value="F:DNA-directed DNA polymerase activity"/>
    <property type="evidence" value="ECO:0007669"/>
    <property type="project" value="UniProtKB-UniRule"/>
</dbReference>
<keyword evidence="14 17" id="KW-0234">DNA repair</keyword>
<dbReference type="PANTHER" id="PTHR10133:SF27">
    <property type="entry name" value="DNA POLYMERASE NU"/>
    <property type="match status" value="1"/>
</dbReference>
<evidence type="ECO:0000259" key="19">
    <source>
        <dbReference type="SMART" id="SM00482"/>
    </source>
</evidence>
<evidence type="ECO:0000256" key="1">
    <source>
        <dbReference type="ARBA" id="ARBA00007705"/>
    </source>
</evidence>
<evidence type="ECO:0000256" key="13">
    <source>
        <dbReference type="ARBA" id="ARBA00023125"/>
    </source>
</evidence>
<dbReference type="FunFam" id="1.10.150.20:FF:000003">
    <property type="entry name" value="DNA polymerase I"/>
    <property type="match status" value="1"/>
</dbReference>
<dbReference type="Pfam" id="PF02739">
    <property type="entry name" value="5_3_exonuc_N"/>
    <property type="match status" value="1"/>
</dbReference>
<comment type="catalytic activity">
    <reaction evidence="15 17">
        <text>DNA(n) + a 2'-deoxyribonucleoside 5'-triphosphate = DNA(n+1) + diphosphate</text>
        <dbReference type="Rhea" id="RHEA:22508"/>
        <dbReference type="Rhea" id="RHEA-COMP:17339"/>
        <dbReference type="Rhea" id="RHEA-COMP:17340"/>
        <dbReference type="ChEBI" id="CHEBI:33019"/>
        <dbReference type="ChEBI" id="CHEBI:61560"/>
        <dbReference type="ChEBI" id="CHEBI:173112"/>
        <dbReference type="EC" id="2.7.7.7"/>
    </reaction>
</comment>
<evidence type="ECO:0000313" key="20">
    <source>
        <dbReference type="EMBL" id="KXB60319.1"/>
    </source>
</evidence>
<comment type="function">
    <text evidence="17">In addition to polymerase activity, this DNA polymerase exhibits 5'-3' exonuclease activity.</text>
</comment>